<dbReference type="Proteomes" id="UP000285190">
    <property type="component" value="Unassembled WGS sequence"/>
</dbReference>
<dbReference type="OrthoDB" id="8564828at2"/>
<dbReference type="EMBL" id="QYUN01000002">
    <property type="protein sequence ID" value="RJG08082.1"/>
    <property type="molecule type" value="Genomic_DNA"/>
</dbReference>
<reference evidence="3 4" key="1">
    <citation type="submission" date="2018-09" db="EMBL/GenBank/DDBJ databases">
        <authorList>
            <person name="Zhu H."/>
        </authorList>
    </citation>
    <scope>NUCLEOTIDE SEQUENCE [LARGE SCALE GENOMIC DNA]</scope>
    <source>
        <strain evidence="3 4">K2R10-39</strain>
    </source>
</reference>
<dbReference type="SUPFAM" id="SSF53448">
    <property type="entry name" value="Nucleotide-diphospho-sugar transferases"/>
    <property type="match status" value="1"/>
</dbReference>
<dbReference type="InterPro" id="IPR001173">
    <property type="entry name" value="Glyco_trans_2-like"/>
</dbReference>
<dbReference type="PANTHER" id="PTHR43630:SF2">
    <property type="entry name" value="GLYCOSYLTRANSFERASE"/>
    <property type="match status" value="1"/>
</dbReference>
<name>A0A418X6I1_9BURK</name>
<dbReference type="InterPro" id="IPR029044">
    <property type="entry name" value="Nucleotide-diphossugar_trans"/>
</dbReference>
<dbReference type="Gene3D" id="3.90.550.10">
    <property type="entry name" value="Spore Coat Polysaccharide Biosynthesis Protein SpsA, Chain A"/>
    <property type="match status" value="1"/>
</dbReference>
<sequence>MNTPPETAAVRLSVILITKNEVHNIKACLNSVDFADEIIVVDSGSTDGTVELARAAGAVVIETTDWPGFGPQKNRALEAARGEWVLSIDADERITPELADEIRQAIEQRASADACDISRRSWYCGRFIKHSGWTPDYVTRLFRRGKAKFTNDIVHEHLVVEGSTQRLKSVMLHYSFRDFSQVLQKIDNYSTLSARQAYARGRRASVGQAVLHGMWAFMRTYFLRLGFLDGANGLALAISNAEGSYYRYLKIWLLDQQDPLASSSANTVDRR</sequence>
<protein>
    <submittedName>
        <fullName evidence="3">Glycosyltransferase family 2 protein</fullName>
    </submittedName>
</protein>
<evidence type="ECO:0000259" key="2">
    <source>
        <dbReference type="Pfam" id="PF00535"/>
    </source>
</evidence>
<dbReference type="CDD" id="cd02511">
    <property type="entry name" value="Beta4Glucosyltransferase"/>
    <property type="match status" value="1"/>
</dbReference>
<dbReference type="GO" id="GO:0016740">
    <property type="term" value="F:transferase activity"/>
    <property type="evidence" value="ECO:0007669"/>
    <property type="project" value="UniProtKB-KW"/>
</dbReference>
<dbReference type="RefSeq" id="WP_119742132.1">
    <property type="nucleotide sequence ID" value="NZ_QYUN01000002.1"/>
</dbReference>
<comment type="similarity">
    <text evidence="1">Belongs to the glycosyltransferase 2 family. WaaE/KdtX subfamily.</text>
</comment>
<dbReference type="PANTHER" id="PTHR43630">
    <property type="entry name" value="POLY-BETA-1,6-N-ACETYL-D-GLUCOSAMINE SYNTHASE"/>
    <property type="match status" value="1"/>
</dbReference>
<organism evidence="3 4">
    <name type="scientific">Noviherbaspirillum cavernae</name>
    <dbReference type="NCBI Taxonomy" id="2320862"/>
    <lineage>
        <taxon>Bacteria</taxon>
        <taxon>Pseudomonadati</taxon>
        <taxon>Pseudomonadota</taxon>
        <taxon>Betaproteobacteria</taxon>
        <taxon>Burkholderiales</taxon>
        <taxon>Oxalobacteraceae</taxon>
        <taxon>Noviherbaspirillum</taxon>
    </lineage>
</organism>
<dbReference type="AlphaFoldDB" id="A0A418X6I1"/>
<gene>
    <name evidence="3" type="ORF">D3870_14095</name>
</gene>
<proteinExistence type="inferred from homology"/>
<evidence type="ECO:0000313" key="3">
    <source>
        <dbReference type="EMBL" id="RJG08082.1"/>
    </source>
</evidence>
<feature type="domain" description="Glycosyltransferase 2-like" evidence="2">
    <location>
        <begin position="13"/>
        <end position="149"/>
    </location>
</feature>
<evidence type="ECO:0000313" key="4">
    <source>
        <dbReference type="Proteomes" id="UP000285190"/>
    </source>
</evidence>
<evidence type="ECO:0000256" key="1">
    <source>
        <dbReference type="ARBA" id="ARBA00038494"/>
    </source>
</evidence>
<keyword evidence="3" id="KW-0808">Transferase</keyword>
<dbReference type="Pfam" id="PF00535">
    <property type="entry name" value="Glycos_transf_2"/>
    <property type="match status" value="1"/>
</dbReference>
<accession>A0A418X6I1</accession>
<keyword evidence="4" id="KW-1185">Reference proteome</keyword>
<comment type="caution">
    <text evidence="3">The sequence shown here is derived from an EMBL/GenBank/DDBJ whole genome shotgun (WGS) entry which is preliminary data.</text>
</comment>